<feature type="compositionally biased region" description="Polar residues" evidence="1">
    <location>
        <begin position="1010"/>
        <end position="1057"/>
    </location>
</feature>
<dbReference type="RefSeq" id="XP_041189878.1">
    <property type="nucleotide sequence ID" value="XM_041333218.1"/>
</dbReference>
<evidence type="ECO:0000313" key="2">
    <source>
        <dbReference type="EMBL" id="KAG1811218.1"/>
    </source>
</evidence>
<dbReference type="OrthoDB" id="2678356at2759"/>
<feature type="compositionally biased region" description="Acidic residues" evidence="1">
    <location>
        <begin position="355"/>
        <end position="366"/>
    </location>
</feature>
<feature type="compositionally biased region" description="Polar residues" evidence="1">
    <location>
        <begin position="317"/>
        <end position="329"/>
    </location>
</feature>
<feature type="region of interest" description="Disordered" evidence="1">
    <location>
        <begin position="990"/>
        <end position="1084"/>
    </location>
</feature>
<feature type="region of interest" description="Disordered" evidence="1">
    <location>
        <begin position="1103"/>
        <end position="1154"/>
    </location>
</feature>
<feature type="region of interest" description="Disordered" evidence="1">
    <location>
        <begin position="112"/>
        <end position="153"/>
    </location>
</feature>
<feature type="compositionally biased region" description="Polar residues" evidence="1">
    <location>
        <begin position="701"/>
        <end position="723"/>
    </location>
</feature>
<feature type="compositionally biased region" description="Polar residues" evidence="1">
    <location>
        <begin position="520"/>
        <end position="538"/>
    </location>
</feature>
<feature type="compositionally biased region" description="Polar residues" evidence="1">
    <location>
        <begin position="734"/>
        <end position="749"/>
    </location>
</feature>
<protein>
    <submittedName>
        <fullName evidence="2">Uncharacterized protein</fullName>
    </submittedName>
</protein>
<keyword evidence="3" id="KW-1185">Reference proteome</keyword>
<feature type="compositionally biased region" description="Low complexity" evidence="1">
    <location>
        <begin position="506"/>
        <end position="519"/>
    </location>
</feature>
<name>A0A9P7JAI4_9AGAM</name>
<accession>A0A9P7JAI4</accession>
<feature type="region of interest" description="Disordered" evidence="1">
    <location>
        <begin position="181"/>
        <end position="210"/>
    </location>
</feature>
<feature type="region of interest" description="Disordered" evidence="1">
    <location>
        <begin position="419"/>
        <end position="749"/>
    </location>
</feature>
<feature type="region of interest" description="Disordered" evidence="1">
    <location>
        <begin position="927"/>
        <end position="946"/>
    </location>
</feature>
<evidence type="ECO:0000313" key="3">
    <source>
        <dbReference type="Proteomes" id="UP000807769"/>
    </source>
</evidence>
<feature type="compositionally biased region" description="Polar residues" evidence="1">
    <location>
        <begin position="264"/>
        <end position="289"/>
    </location>
</feature>
<feature type="compositionally biased region" description="Low complexity" evidence="1">
    <location>
        <begin position="1136"/>
        <end position="1153"/>
    </location>
</feature>
<feature type="compositionally biased region" description="Low complexity" evidence="1">
    <location>
        <begin position="435"/>
        <end position="444"/>
    </location>
</feature>
<feature type="compositionally biased region" description="Polar residues" evidence="1">
    <location>
        <begin position="1065"/>
        <end position="1077"/>
    </location>
</feature>
<dbReference type="EMBL" id="JABBWG010000030">
    <property type="protein sequence ID" value="KAG1811218.1"/>
    <property type="molecule type" value="Genomic_DNA"/>
</dbReference>
<feature type="compositionally biased region" description="Basic and acidic residues" evidence="1">
    <location>
        <begin position="482"/>
        <end position="491"/>
    </location>
</feature>
<feature type="compositionally biased region" description="Pro residues" evidence="1">
    <location>
        <begin position="586"/>
        <end position="598"/>
    </location>
</feature>
<feature type="compositionally biased region" description="Polar residues" evidence="1">
    <location>
        <begin position="548"/>
        <end position="565"/>
    </location>
</feature>
<dbReference type="AlphaFoldDB" id="A0A9P7JAI4"/>
<dbReference type="GeneID" id="64627235"/>
<dbReference type="Proteomes" id="UP000807769">
    <property type="component" value="Unassembled WGS sequence"/>
</dbReference>
<feature type="region of interest" description="Disordered" evidence="1">
    <location>
        <begin position="762"/>
        <end position="814"/>
    </location>
</feature>
<feature type="compositionally biased region" description="Polar residues" evidence="1">
    <location>
        <begin position="367"/>
        <end position="377"/>
    </location>
</feature>
<proteinExistence type="predicted"/>
<comment type="caution">
    <text evidence="2">The sequence shown here is derived from an EMBL/GenBank/DDBJ whole genome shotgun (WGS) entry which is preliminary data.</text>
</comment>
<feature type="compositionally biased region" description="Low complexity" evidence="1">
    <location>
        <begin position="780"/>
        <end position="790"/>
    </location>
</feature>
<feature type="compositionally biased region" description="Polar residues" evidence="1">
    <location>
        <begin position="192"/>
        <end position="210"/>
    </location>
</feature>
<evidence type="ECO:0000256" key="1">
    <source>
        <dbReference type="SAM" id="MobiDB-lite"/>
    </source>
</evidence>
<feature type="compositionally biased region" description="Low complexity" evidence="1">
    <location>
        <begin position="115"/>
        <end position="132"/>
    </location>
</feature>
<sequence length="1196" mass="125135">MSFYNGVVPADGPSAQTGINWSLHQQTQINPQSPTTVRATSNSSNYAAPVTPAQAYARSVVSGQHVLQYTIERQQLEKPSGQQPGPNLQSPIGVSASTRGQSYAQRLYASSLSKQPRVQTQQQPTSRQPSSSGPGGSPVNRAPAGPRAPYSARASLMLNTGHTSAPQTVSPLDFYHSSVSKLDLQSPVPDRGTNSPRARRPQSATGSASSISVVHSLIPIQAPHGLEAPSRRSPVPAELPDGPPPSPAGDLRRSSQAGLRCRSPPSTTHVIPGSSTSSDIPPQPESVNNVIAPPEPPPGEFGPYSEDYSGGSAHVTAITSNPESVTQPSDPLPAPIQTESLDVGSSEEVPLYSLVDEEPPPPDFDESQSMSNVSRASTYHAESPIVLAPPDVPSPTPHESQSMCNVTRANMYHAELPTVLAPPDVPSPTPHESDSVSGVVPSVGADTPPFVGIPRALSPEPLSGSPRTSLAMPEVASYPMEKVPEDVKEKSYGYSAEDSMPKFSEKSSSYPSMEASSSSRTLSEQVPSYRQPRYNTSPRDIPHPRLSSAASPRNDTSAKTFSTAPPSALQPRRPVVSTLASITASTPPPTMPVPPPLSPKVSDVNAVEVRPTTSLPPRPGSSHQPSSPPLPQKVRAEPTFPPLSAGTPPFIAASARTTSQMHYAVSPSPLPPPPLPQRSRGLSVLSASSTGSRPAEFRPQLSPNVSPTLQGHAPYQSSRQSFQPPAEFRPQLSPAVSPTLQGQGPYQSSRHSFQLPAAFRPQLSPAISPTPQGYAQAPYQSPGQSFQSQASPPPPPQHASAQIPPAQPVQSSKGLGKNVAAGLAGGAVLGLLGGAVLAETLSGGDIIDDITGGMNGMTFGNPVDGLLDSNMGTGDIIGSGFDPTTNFQGDQMFAGNSSGQTYDMFNQTTGNGVDLSQFQGQLSMQTFDVSQSQQQPNGQSNQSSGMHYLHDAGQLMQAAYKMYKTSHQTDAAQGSQGSQTTAPLQQTLAPTVPSISGTGYLPNSPPLGYAQTSYPSQTQQTGQSMHPMASQTAQPPTATPFSQHYPSVNPASQQGTHPLSHLHASPQSSHTSHTQGPHMNHATYPSFGTAAYTMSSQGPPIPTQYAVNHGYSTAPHHAYSPQSQAGYSVHPAQYHAQGTSQQSPTGQQPPSAGASLNKTMLAKQFVKGALMAGGVLAKYNRLNGGSGFVGNGNGNN</sequence>
<reference evidence="2" key="1">
    <citation type="journal article" date="2020" name="New Phytol.">
        <title>Comparative genomics reveals dynamic genome evolution in host specialist ectomycorrhizal fungi.</title>
        <authorList>
            <person name="Lofgren L.A."/>
            <person name="Nguyen N.H."/>
            <person name="Vilgalys R."/>
            <person name="Ruytinx J."/>
            <person name="Liao H.L."/>
            <person name="Branco S."/>
            <person name="Kuo A."/>
            <person name="LaButti K."/>
            <person name="Lipzen A."/>
            <person name="Andreopoulos W."/>
            <person name="Pangilinan J."/>
            <person name="Riley R."/>
            <person name="Hundley H."/>
            <person name="Na H."/>
            <person name="Barry K."/>
            <person name="Grigoriev I.V."/>
            <person name="Stajich J.E."/>
            <person name="Kennedy P.G."/>
        </authorList>
    </citation>
    <scope>NUCLEOTIDE SEQUENCE</scope>
    <source>
        <strain evidence="2">MN1</strain>
    </source>
</reference>
<organism evidence="2 3">
    <name type="scientific">Suillus subaureus</name>
    <dbReference type="NCBI Taxonomy" id="48587"/>
    <lineage>
        <taxon>Eukaryota</taxon>
        <taxon>Fungi</taxon>
        <taxon>Dikarya</taxon>
        <taxon>Basidiomycota</taxon>
        <taxon>Agaricomycotina</taxon>
        <taxon>Agaricomycetes</taxon>
        <taxon>Agaricomycetidae</taxon>
        <taxon>Boletales</taxon>
        <taxon>Suillineae</taxon>
        <taxon>Suillaceae</taxon>
        <taxon>Suillus</taxon>
    </lineage>
</organism>
<gene>
    <name evidence="2" type="ORF">BJ212DRAFT_1302103</name>
</gene>
<feature type="region of interest" description="Disordered" evidence="1">
    <location>
        <begin position="225"/>
        <end position="402"/>
    </location>
</feature>
<feature type="compositionally biased region" description="Low complexity" evidence="1">
    <location>
        <begin position="930"/>
        <end position="945"/>
    </location>
</feature>